<dbReference type="PROSITE" id="PS51039">
    <property type="entry name" value="ZF_AN1"/>
    <property type="match status" value="1"/>
</dbReference>
<reference evidence="6 7" key="1">
    <citation type="submission" date="2014-04" db="EMBL/GenBank/DDBJ databases">
        <authorList>
            <consortium name="DOE Joint Genome Institute"/>
            <person name="Kuo A."/>
            <person name="Girlanda M."/>
            <person name="Perotto S."/>
            <person name="Kohler A."/>
            <person name="Nagy L.G."/>
            <person name="Floudas D."/>
            <person name="Copeland A."/>
            <person name="Barry K.W."/>
            <person name="Cichocki N."/>
            <person name="Veneault-Fourrey C."/>
            <person name="LaButti K."/>
            <person name="Lindquist E.A."/>
            <person name="Lipzen A."/>
            <person name="Lundell T."/>
            <person name="Morin E."/>
            <person name="Murat C."/>
            <person name="Sun H."/>
            <person name="Tunlid A."/>
            <person name="Henrissat B."/>
            <person name="Grigoriev I.V."/>
            <person name="Hibbett D.S."/>
            <person name="Martin F."/>
            <person name="Nordberg H.P."/>
            <person name="Cantor M.N."/>
            <person name="Hua S.X."/>
        </authorList>
    </citation>
    <scope>NUCLEOTIDE SEQUENCE [LARGE SCALE GENOMIC DNA]</scope>
    <source>
        <strain evidence="6 7">MUT 4182</strain>
    </source>
</reference>
<dbReference type="InterPro" id="IPR000058">
    <property type="entry name" value="Znf_AN1"/>
</dbReference>
<proteinExistence type="predicted"/>
<dbReference type="Pfam" id="PF01428">
    <property type="entry name" value="zf-AN1"/>
    <property type="match status" value="1"/>
</dbReference>
<feature type="domain" description="AN1-type" evidence="5">
    <location>
        <begin position="1"/>
        <end position="42"/>
    </location>
</feature>
<dbReference type="HOGENOM" id="CLU_010412_4_4_1"/>
<keyword evidence="3" id="KW-0862">Zinc</keyword>
<evidence type="ECO:0000313" key="6">
    <source>
        <dbReference type="EMBL" id="KIO20375.1"/>
    </source>
</evidence>
<evidence type="ECO:0000256" key="3">
    <source>
        <dbReference type="ARBA" id="ARBA00022833"/>
    </source>
</evidence>
<keyword evidence="7" id="KW-1185">Reference proteome</keyword>
<evidence type="ECO:0000313" key="7">
    <source>
        <dbReference type="Proteomes" id="UP000054248"/>
    </source>
</evidence>
<dbReference type="GO" id="GO:0008270">
    <property type="term" value="F:zinc ion binding"/>
    <property type="evidence" value="ECO:0007669"/>
    <property type="project" value="UniProtKB-KW"/>
</dbReference>
<evidence type="ECO:0000256" key="1">
    <source>
        <dbReference type="ARBA" id="ARBA00022723"/>
    </source>
</evidence>
<evidence type="ECO:0000259" key="5">
    <source>
        <dbReference type="PROSITE" id="PS51039"/>
    </source>
</evidence>
<dbReference type="Gene3D" id="4.10.1110.10">
    <property type="entry name" value="AN1-like Zinc finger"/>
    <property type="match status" value="1"/>
</dbReference>
<organism evidence="6 7">
    <name type="scientific">Tulasnella calospora MUT 4182</name>
    <dbReference type="NCBI Taxonomy" id="1051891"/>
    <lineage>
        <taxon>Eukaryota</taxon>
        <taxon>Fungi</taxon>
        <taxon>Dikarya</taxon>
        <taxon>Basidiomycota</taxon>
        <taxon>Agaricomycotina</taxon>
        <taxon>Agaricomycetes</taxon>
        <taxon>Cantharellales</taxon>
        <taxon>Tulasnellaceae</taxon>
        <taxon>Tulasnella</taxon>
    </lineage>
</organism>
<evidence type="ECO:0000256" key="2">
    <source>
        <dbReference type="ARBA" id="ARBA00022771"/>
    </source>
</evidence>
<feature type="non-terminal residue" evidence="6">
    <location>
        <position position="1"/>
    </location>
</feature>
<dbReference type="STRING" id="1051891.A0A0C3PYK7"/>
<name>A0A0C3PYK7_9AGAM</name>
<evidence type="ECO:0000256" key="4">
    <source>
        <dbReference type="PROSITE-ProRule" id="PRU00449"/>
    </source>
</evidence>
<dbReference type="InterPro" id="IPR035896">
    <property type="entry name" value="AN1-like_Znf"/>
</dbReference>
<dbReference type="SUPFAM" id="SSF118310">
    <property type="entry name" value="AN1-like Zinc finger"/>
    <property type="match status" value="1"/>
</dbReference>
<dbReference type="EMBL" id="KN823176">
    <property type="protein sequence ID" value="KIO20375.1"/>
    <property type="molecule type" value="Genomic_DNA"/>
</dbReference>
<protein>
    <recommendedName>
        <fullName evidence="5">AN1-type domain-containing protein</fullName>
    </recommendedName>
</protein>
<dbReference type="OrthoDB" id="428577at2759"/>
<dbReference type="Proteomes" id="UP000054248">
    <property type="component" value="Unassembled WGS sequence"/>
</dbReference>
<dbReference type="AlphaFoldDB" id="A0A0C3PYK7"/>
<keyword evidence="1" id="KW-0479">Metal-binding</keyword>
<sequence>EAPCNSAAMRIVGDCPHCESHFCGQHRLPEQHACINLESCKAAAFEKNREKLEGERTVSSKLVSV</sequence>
<accession>A0A0C3PYK7</accession>
<keyword evidence="2 4" id="KW-0863">Zinc-finger</keyword>
<reference evidence="7" key="2">
    <citation type="submission" date="2015-01" db="EMBL/GenBank/DDBJ databases">
        <title>Evolutionary Origins and Diversification of the Mycorrhizal Mutualists.</title>
        <authorList>
            <consortium name="DOE Joint Genome Institute"/>
            <consortium name="Mycorrhizal Genomics Consortium"/>
            <person name="Kohler A."/>
            <person name="Kuo A."/>
            <person name="Nagy L.G."/>
            <person name="Floudas D."/>
            <person name="Copeland A."/>
            <person name="Barry K.W."/>
            <person name="Cichocki N."/>
            <person name="Veneault-Fourrey C."/>
            <person name="LaButti K."/>
            <person name="Lindquist E.A."/>
            <person name="Lipzen A."/>
            <person name="Lundell T."/>
            <person name="Morin E."/>
            <person name="Murat C."/>
            <person name="Riley R."/>
            <person name="Ohm R."/>
            <person name="Sun H."/>
            <person name="Tunlid A."/>
            <person name="Henrissat B."/>
            <person name="Grigoriev I.V."/>
            <person name="Hibbett D.S."/>
            <person name="Martin F."/>
        </authorList>
    </citation>
    <scope>NUCLEOTIDE SEQUENCE [LARGE SCALE GENOMIC DNA]</scope>
    <source>
        <strain evidence="7">MUT 4182</strain>
    </source>
</reference>
<dbReference type="SMART" id="SM00154">
    <property type="entry name" value="ZnF_AN1"/>
    <property type="match status" value="1"/>
</dbReference>
<gene>
    <name evidence="6" type="ORF">M407DRAFT_81636</name>
</gene>